<keyword evidence="2" id="KW-1185">Reference proteome</keyword>
<comment type="caution">
    <text evidence="1">The sequence shown here is derived from an EMBL/GenBank/DDBJ whole genome shotgun (WGS) entry which is preliminary data.</text>
</comment>
<accession>A0A5C6RWY3</accession>
<evidence type="ECO:0000313" key="2">
    <source>
        <dbReference type="Proteomes" id="UP000321721"/>
    </source>
</evidence>
<dbReference type="InterPro" id="IPR011250">
    <property type="entry name" value="OMP/PagP_B-barrel"/>
</dbReference>
<gene>
    <name evidence="1" type="ORF">FRY74_05990</name>
</gene>
<reference evidence="1 2" key="1">
    <citation type="submission" date="2019-08" db="EMBL/GenBank/DDBJ databases">
        <title>Genome of Vicingus serpentipes NCIMB 15042.</title>
        <authorList>
            <person name="Bowman J.P."/>
        </authorList>
    </citation>
    <scope>NUCLEOTIDE SEQUENCE [LARGE SCALE GENOMIC DNA]</scope>
    <source>
        <strain evidence="1 2">NCIMB 15042</strain>
    </source>
</reference>
<protein>
    <submittedName>
        <fullName evidence="1">Outer membrane beta-barrel protein</fullName>
    </submittedName>
</protein>
<proteinExistence type="predicted"/>
<dbReference type="Proteomes" id="UP000321721">
    <property type="component" value="Unassembled WGS sequence"/>
</dbReference>
<dbReference type="AlphaFoldDB" id="A0A5C6RWY3"/>
<sequence>MCFVIFENMKKVILGFLIVASSLVLNAQNFGLGASAMYNFQTESFGFGARANFFPNRTISFVPQFTYYPGFGKITEYTIGMGLEYKIRRGNKLTYYLLGHAGYNRWSNFDESSMKGAEPTNWNAEAGIGVTTNKCLRPFLEYRYNVKFMETHLRLGLLYIFGCSGGPQTGGRRGGGKVCPAYN</sequence>
<dbReference type="Gene3D" id="2.40.160.20">
    <property type="match status" value="1"/>
</dbReference>
<evidence type="ECO:0000313" key="1">
    <source>
        <dbReference type="EMBL" id="TXB66120.1"/>
    </source>
</evidence>
<organism evidence="1 2">
    <name type="scientific">Vicingus serpentipes</name>
    <dbReference type="NCBI Taxonomy" id="1926625"/>
    <lineage>
        <taxon>Bacteria</taxon>
        <taxon>Pseudomonadati</taxon>
        <taxon>Bacteroidota</taxon>
        <taxon>Flavobacteriia</taxon>
        <taxon>Flavobacteriales</taxon>
        <taxon>Vicingaceae</taxon>
        <taxon>Vicingus</taxon>
    </lineage>
</organism>
<dbReference type="SUPFAM" id="SSF56925">
    <property type="entry name" value="OMPA-like"/>
    <property type="match status" value="1"/>
</dbReference>
<dbReference type="EMBL" id="VOOS01000002">
    <property type="protein sequence ID" value="TXB66120.1"/>
    <property type="molecule type" value="Genomic_DNA"/>
</dbReference>
<name>A0A5C6RWY3_9FLAO</name>